<dbReference type="Proteomes" id="UP000295726">
    <property type="component" value="Unassembled WGS sequence"/>
</dbReference>
<dbReference type="AlphaFoldDB" id="A0A4R3K584"/>
<dbReference type="RefSeq" id="WP_132381792.1">
    <property type="nucleotide sequence ID" value="NZ_DAIPCY010000028.1"/>
</dbReference>
<evidence type="ECO:0000313" key="1">
    <source>
        <dbReference type="EMBL" id="TCS77929.1"/>
    </source>
</evidence>
<keyword evidence="2" id="KW-1185">Reference proteome</keyword>
<sequence>MQKTNFGVSAAVIISLGLSACQKTPENDAVINKKEGLAERFIEKGSDNVKLQKLGAPEEWKEKYGENTDMVTIETDVKIELPHIKNTPVWEMKEKKISNEELVQLADYFSEGEKIYQEPEMTTADLTELKRKIENKEGKYGNPIFLRPGEAQEKTLYLQRVDDLIAKAKETESEKIYLSPKFIKVVQSQEEYIRRGKDDRTIRTEKNRFAGIIENGENQGAKILAVQKNDKAGSTSNFFFQKGTEFDDYNGDYMDSIREAADQMKMQDSEWMKKAESVKAVVENIKKSSRFSKEEAGEKAKLMFRQINAPKMVLEDFEPTVWSPENKDMWEVDWSTGEAGYRLYYYRGIEGIPAYWANGITYDTPEQTYSPPFGQECIEVLVTETGIKQVDWYNMSEKVKTVAENTKLLSFDEIKTRAFQHLKYTIVKTTTDQDVKSSSLKVPFVISDVRFRYAYIPAQETLENAWLVPVWVFVANSKYVESQNGQVFETEKPTDEFLINALDGSYIDANAYDVVRMTR</sequence>
<dbReference type="EMBL" id="SLZZ01000014">
    <property type="protein sequence ID" value="TCS77929.1"/>
    <property type="molecule type" value="Genomic_DNA"/>
</dbReference>
<evidence type="ECO:0000313" key="2">
    <source>
        <dbReference type="Proteomes" id="UP000295726"/>
    </source>
</evidence>
<dbReference type="InterPro" id="IPR046098">
    <property type="entry name" value="DUF6034"/>
</dbReference>
<accession>A0A4R3K584</accession>
<proteinExistence type="predicted"/>
<dbReference type="Pfam" id="PF19499">
    <property type="entry name" value="DUF6034"/>
    <property type="match status" value="1"/>
</dbReference>
<dbReference type="PROSITE" id="PS51257">
    <property type="entry name" value="PROKAR_LIPOPROTEIN"/>
    <property type="match status" value="1"/>
</dbReference>
<dbReference type="OrthoDB" id="2050552at2"/>
<protein>
    <recommendedName>
        <fullName evidence="3">Lipoprotein</fullName>
    </recommendedName>
</protein>
<evidence type="ECO:0008006" key="3">
    <source>
        <dbReference type="Google" id="ProtNLM"/>
    </source>
</evidence>
<comment type="caution">
    <text evidence="1">The sequence shown here is derived from an EMBL/GenBank/DDBJ whole genome shotgun (WGS) entry which is preliminary data.</text>
</comment>
<organism evidence="1 2">
    <name type="scientific">Muricomes intestini</name>
    <dbReference type="NCBI Taxonomy" id="1796634"/>
    <lineage>
        <taxon>Bacteria</taxon>
        <taxon>Bacillati</taxon>
        <taxon>Bacillota</taxon>
        <taxon>Clostridia</taxon>
        <taxon>Lachnospirales</taxon>
        <taxon>Lachnospiraceae</taxon>
        <taxon>Muricomes</taxon>
    </lineage>
</organism>
<name>A0A4R3K584_9FIRM</name>
<reference evidence="1 2" key="1">
    <citation type="submission" date="2019-03" db="EMBL/GenBank/DDBJ databases">
        <title>Genomic Encyclopedia of Type Strains, Phase IV (KMG-IV): sequencing the most valuable type-strain genomes for metagenomic binning, comparative biology and taxonomic classification.</title>
        <authorList>
            <person name="Goeker M."/>
        </authorList>
    </citation>
    <scope>NUCLEOTIDE SEQUENCE [LARGE SCALE GENOMIC DNA]</scope>
    <source>
        <strain evidence="1 2">DSM 29489</strain>
    </source>
</reference>
<gene>
    <name evidence="1" type="ORF">EDD59_11485</name>
</gene>